<dbReference type="InterPro" id="IPR051320">
    <property type="entry name" value="Viral_Replic_Matur_Polypro"/>
</dbReference>
<feature type="region of interest" description="Disordered" evidence="3">
    <location>
        <begin position="1"/>
        <end position="26"/>
    </location>
</feature>
<gene>
    <name evidence="5" type="ORF">QTP70_010797</name>
</gene>
<evidence type="ECO:0000259" key="4">
    <source>
        <dbReference type="PROSITE" id="PS50878"/>
    </source>
</evidence>
<feature type="compositionally biased region" description="Low complexity" evidence="3">
    <location>
        <begin position="14"/>
        <end position="26"/>
    </location>
</feature>
<comment type="similarity">
    <text evidence="1">Belongs to the beta type-B retroviral polymerase family. HERV class-II K(HML-2) pol subfamily.</text>
</comment>
<reference evidence="5" key="1">
    <citation type="submission" date="2023-06" db="EMBL/GenBank/DDBJ databases">
        <title>Male Hemibagrus guttatus genome.</title>
        <authorList>
            <person name="Bian C."/>
        </authorList>
    </citation>
    <scope>NUCLEOTIDE SEQUENCE</scope>
    <source>
        <strain evidence="5">Male_cb2023</strain>
        <tissue evidence="5">Muscle</tissue>
    </source>
</reference>
<dbReference type="CDD" id="cd01647">
    <property type="entry name" value="RT_LTR"/>
    <property type="match status" value="1"/>
</dbReference>
<dbReference type="Proteomes" id="UP001274896">
    <property type="component" value="Unassembled WGS sequence"/>
</dbReference>
<dbReference type="InterPro" id="IPR043128">
    <property type="entry name" value="Rev_trsase/Diguanyl_cyclase"/>
</dbReference>
<feature type="compositionally biased region" description="Polar residues" evidence="3">
    <location>
        <begin position="1"/>
        <end position="13"/>
    </location>
</feature>
<accession>A0AAE0VCS1</accession>
<dbReference type="InterPro" id="IPR041577">
    <property type="entry name" value="RT_RNaseH_2"/>
</dbReference>
<dbReference type="PANTHER" id="PTHR33064:SF37">
    <property type="entry name" value="RIBONUCLEASE H"/>
    <property type="match status" value="1"/>
</dbReference>
<dbReference type="Gene3D" id="3.10.20.370">
    <property type="match status" value="1"/>
</dbReference>
<dbReference type="FunFam" id="3.30.70.270:FF:000020">
    <property type="entry name" value="Transposon Tf2-6 polyprotein-like Protein"/>
    <property type="match status" value="1"/>
</dbReference>
<evidence type="ECO:0000256" key="1">
    <source>
        <dbReference type="ARBA" id="ARBA00010879"/>
    </source>
</evidence>
<evidence type="ECO:0000256" key="3">
    <source>
        <dbReference type="SAM" id="MobiDB-lite"/>
    </source>
</evidence>
<comment type="caution">
    <text evidence="5">The sequence shown here is derived from an EMBL/GenBank/DDBJ whole genome shotgun (WGS) entry which is preliminary data.</text>
</comment>
<evidence type="ECO:0000256" key="2">
    <source>
        <dbReference type="ARBA" id="ARBA00012180"/>
    </source>
</evidence>
<dbReference type="InterPro" id="IPR000477">
    <property type="entry name" value="RT_dom"/>
</dbReference>
<evidence type="ECO:0000313" key="6">
    <source>
        <dbReference type="Proteomes" id="UP001274896"/>
    </source>
</evidence>
<name>A0AAE0VCS1_9TELE</name>
<dbReference type="Gene3D" id="3.30.70.270">
    <property type="match status" value="2"/>
</dbReference>
<dbReference type="GO" id="GO:0004523">
    <property type="term" value="F:RNA-DNA hybrid ribonuclease activity"/>
    <property type="evidence" value="ECO:0007669"/>
    <property type="project" value="UniProtKB-EC"/>
</dbReference>
<keyword evidence="6" id="KW-1185">Reference proteome</keyword>
<evidence type="ECO:0000313" key="5">
    <source>
        <dbReference type="EMBL" id="KAK3556594.1"/>
    </source>
</evidence>
<dbReference type="PANTHER" id="PTHR33064">
    <property type="entry name" value="POL PROTEIN"/>
    <property type="match status" value="1"/>
</dbReference>
<dbReference type="Pfam" id="PF17919">
    <property type="entry name" value="RT_RNaseH_2"/>
    <property type="match status" value="1"/>
</dbReference>
<dbReference type="Gene3D" id="2.40.70.10">
    <property type="entry name" value="Acid Proteases"/>
    <property type="match status" value="1"/>
</dbReference>
<dbReference type="PROSITE" id="PS50878">
    <property type="entry name" value="RT_POL"/>
    <property type="match status" value="1"/>
</dbReference>
<proteinExistence type="inferred from homology"/>
<dbReference type="SUPFAM" id="SSF56672">
    <property type="entry name" value="DNA/RNA polymerases"/>
    <property type="match status" value="1"/>
</dbReference>
<dbReference type="Gene3D" id="3.10.10.10">
    <property type="entry name" value="HIV Type 1 Reverse Transcriptase, subunit A, domain 1"/>
    <property type="match status" value="1"/>
</dbReference>
<sequence>MLMHSSIQGQLGTSSPEPSAASSNSRPPKIYQIHAVTGKPLRQVRYSVGSLQLQIGIFHTEEIHLLVLEDSTADVILGCPWLEQHNPIISWRTGEILKWGNQCFNDCFPEFPVPSLPKSEKIQKPPSCLLIGHGTARLTSSPVSQCPGRIYSLSIPEEKAMEEYINEALSQGYICPSTSPAASSFFFVAKKDGGLRPCINYRALNKITVKFRYPLPLVPSALEHLRGATVFTKLDRRSAYNLIRIREGDEWKTAFVTPAGHYEYLVMLYGLVNAPSMFQDFMHEVLREFLHKSVLVYIDDILIYSRSLADHRQHVAEVLQCVRDYRLFLKAEKCTFHQPSVQFLGYIIDLSGVRVDEKKVTAVQDWPIPTLVKELQRFLGFANFYRRFIQGYSSITSSLTSLLKNKPKSLSWTPATTQAFETLKTAFTTAPLLAHPDPDLPFVVEVDTSTTGVGAVLSLQQGNPRKLHPCAIFSRKLNPAEVNYDIRNRELLAIKLALEEWRRGGIGSRVQNTLS</sequence>
<feature type="domain" description="Reverse transcriptase" evidence="4">
    <location>
        <begin position="169"/>
        <end position="348"/>
    </location>
</feature>
<organism evidence="5 6">
    <name type="scientific">Hemibagrus guttatus</name>
    <dbReference type="NCBI Taxonomy" id="175788"/>
    <lineage>
        <taxon>Eukaryota</taxon>
        <taxon>Metazoa</taxon>
        <taxon>Chordata</taxon>
        <taxon>Craniata</taxon>
        <taxon>Vertebrata</taxon>
        <taxon>Euteleostomi</taxon>
        <taxon>Actinopterygii</taxon>
        <taxon>Neopterygii</taxon>
        <taxon>Teleostei</taxon>
        <taxon>Ostariophysi</taxon>
        <taxon>Siluriformes</taxon>
        <taxon>Bagridae</taxon>
        <taxon>Hemibagrus</taxon>
    </lineage>
</organism>
<dbReference type="InterPro" id="IPR021109">
    <property type="entry name" value="Peptidase_aspartic_dom_sf"/>
</dbReference>
<dbReference type="EMBL" id="JAUCMX010000001">
    <property type="protein sequence ID" value="KAK3556594.1"/>
    <property type="molecule type" value="Genomic_DNA"/>
</dbReference>
<dbReference type="AlphaFoldDB" id="A0AAE0VCS1"/>
<dbReference type="InterPro" id="IPR043502">
    <property type="entry name" value="DNA/RNA_pol_sf"/>
</dbReference>
<protein>
    <recommendedName>
        <fullName evidence="2">ribonuclease H</fullName>
        <ecNumber evidence="2">3.1.26.4</ecNumber>
    </recommendedName>
</protein>
<dbReference type="Pfam" id="PF00078">
    <property type="entry name" value="RVT_1"/>
    <property type="match status" value="1"/>
</dbReference>
<dbReference type="EC" id="3.1.26.4" evidence="2"/>
<dbReference type="CDD" id="cd00303">
    <property type="entry name" value="retropepsin_like"/>
    <property type="match status" value="1"/>
</dbReference>